<dbReference type="EMBL" id="VXIS01000205">
    <property type="protein sequence ID" value="KAA8896910.1"/>
    <property type="molecule type" value="Genomic_DNA"/>
</dbReference>
<accession>A0A5J5ELP5</accession>
<dbReference type="Proteomes" id="UP000326924">
    <property type="component" value="Unassembled WGS sequence"/>
</dbReference>
<reference evidence="1 2" key="1">
    <citation type="submission" date="2019-09" db="EMBL/GenBank/DDBJ databases">
        <title>Draft genome of the ectomycorrhizal ascomycete Sphaerosporella brunnea.</title>
        <authorList>
            <consortium name="DOE Joint Genome Institute"/>
            <person name="Benucci G.M."/>
            <person name="Marozzi G."/>
            <person name="Antonielli L."/>
            <person name="Sanchez S."/>
            <person name="Marco P."/>
            <person name="Wang X."/>
            <person name="Falini L.B."/>
            <person name="Barry K."/>
            <person name="Haridas S."/>
            <person name="Lipzen A."/>
            <person name="Labutti K."/>
            <person name="Grigoriev I.V."/>
            <person name="Murat C."/>
            <person name="Martin F."/>
            <person name="Albertini E."/>
            <person name="Donnini D."/>
            <person name="Bonito G."/>
        </authorList>
    </citation>
    <scope>NUCLEOTIDE SEQUENCE [LARGE SCALE GENOMIC DNA]</scope>
    <source>
        <strain evidence="1 2">Sb_GMNB300</strain>
    </source>
</reference>
<sequence>MNTTTINWCTLHKGRLSTGSSQMALTCTGSVHKAIENASQMSEVSFNSACATCGTVRTHTVTTTNQLNDHGILFLEPSVVHPIAEVDEECGDWQLYAGLLPGGRAFYRHSDGDLFQLYHPRARLPCGLISDTTNDSLEVLCRDQTPLLLFSMSARRWLPSFLPGTRPRVKVAVPFRWCLRLSGMGGDTAGHY</sequence>
<protein>
    <submittedName>
        <fullName evidence="1">Uncharacterized protein</fullName>
    </submittedName>
</protein>
<gene>
    <name evidence="1" type="ORF">FN846DRAFT_910526</name>
</gene>
<keyword evidence="2" id="KW-1185">Reference proteome</keyword>
<dbReference type="InParanoid" id="A0A5J5ELP5"/>
<name>A0A5J5ELP5_9PEZI</name>
<evidence type="ECO:0000313" key="2">
    <source>
        <dbReference type="Proteomes" id="UP000326924"/>
    </source>
</evidence>
<proteinExistence type="predicted"/>
<dbReference type="AlphaFoldDB" id="A0A5J5ELP5"/>
<evidence type="ECO:0000313" key="1">
    <source>
        <dbReference type="EMBL" id="KAA8896910.1"/>
    </source>
</evidence>
<organism evidence="1 2">
    <name type="scientific">Sphaerosporella brunnea</name>
    <dbReference type="NCBI Taxonomy" id="1250544"/>
    <lineage>
        <taxon>Eukaryota</taxon>
        <taxon>Fungi</taxon>
        <taxon>Dikarya</taxon>
        <taxon>Ascomycota</taxon>
        <taxon>Pezizomycotina</taxon>
        <taxon>Pezizomycetes</taxon>
        <taxon>Pezizales</taxon>
        <taxon>Pyronemataceae</taxon>
        <taxon>Sphaerosporella</taxon>
    </lineage>
</organism>
<comment type="caution">
    <text evidence="1">The sequence shown here is derived from an EMBL/GenBank/DDBJ whole genome shotgun (WGS) entry which is preliminary data.</text>
</comment>